<evidence type="ECO:0000256" key="4">
    <source>
        <dbReference type="ARBA" id="ARBA00022679"/>
    </source>
</evidence>
<dbReference type="SMART" id="SM01296">
    <property type="entry name" value="N2227"/>
    <property type="match status" value="1"/>
</dbReference>
<dbReference type="PANTHER" id="PTHR12303">
    <property type="entry name" value="CARNOSINE N-METHYLTRANSFERASE"/>
    <property type="match status" value="1"/>
</dbReference>
<dbReference type="EMBL" id="OC859190">
    <property type="protein sequence ID" value="CAD7627293.1"/>
    <property type="molecule type" value="Genomic_DNA"/>
</dbReference>
<evidence type="ECO:0000256" key="3">
    <source>
        <dbReference type="ARBA" id="ARBA00022603"/>
    </source>
</evidence>
<dbReference type="Gene3D" id="3.40.50.150">
    <property type="entry name" value="Vaccinia Virus protein VP39"/>
    <property type="match status" value="1"/>
</dbReference>
<feature type="compositionally biased region" description="Basic and acidic residues" evidence="6">
    <location>
        <begin position="1"/>
        <end position="21"/>
    </location>
</feature>
<evidence type="ECO:0000256" key="6">
    <source>
        <dbReference type="SAM" id="MobiDB-lite"/>
    </source>
</evidence>
<dbReference type="GO" id="GO:0032259">
    <property type="term" value="P:methylation"/>
    <property type="evidence" value="ECO:0007669"/>
    <property type="project" value="UniProtKB-KW"/>
</dbReference>
<protein>
    <recommendedName>
        <fullName evidence="2">carnosine N-methyltransferase</fullName>
        <ecNumber evidence="2">2.1.1.22</ecNumber>
    </recommendedName>
</protein>
<dbReference type="InterPro" id="IPR012901">
    <property type="entry name" value="CARME"/>
</dbReference>
<evidence type="ECO:0000313" key="7">
    <source>
        <dbReference type="EMBL" id="CAD7627293.1"/>
    </source>
</evidence>
<dbReference type="EC" id="2.1.1.22" evidence="2"/>
<keyword evidence="8" id="KW-1185">Reference proteome</keyword>
<feature type="region of interest" description="Disordered" evidence="6">
    <location>
        <begin position="1"/>
        <end position="41"/>
    </location>
</feature>
<evidence type="ECO:0000256" key="5">
    <source>
        <dbReference type="ARBA" id="ARBA00022691"/>
    </source>
</evidence>
<evidence type="ECO:0000313" key="8">
    <source>
        <dbReference type="Proteomes" id="UP000759131"/>
    </source>
</evidence>
<organism evidence="7">
    <name type="scientific">Medioppia subpectinata</name>
    <dbReference type="NCBI Taxonomy" id="1979941"/>
    <lineage>
        <taxon>Eukaryota</taxon>
        <taxon>Metazoa</taxon>
        <taxon>Ecdysozoa</taxon>
        <taxon>Arthropoda</taxon>
        <taxon>Chelicerata</taxon>
        <taxon>Arachnida</taxon>
        <taxon>Acari</taxon>
        <taxon>Acariformes</taxon>
        <taxon>Sarcoptiformes</taxon>
        <taxon>Oribatida</taxon>
        <taxon>Brachypylina</taxon>
        <taxon>Oppioidea</taxon>
        <taxon>Oppiidae</taxon>
        <taxon>Medioppia</taxon>
    </lineage>
</organism>
<dbReference type="GO" id="GO:0005634">
    <property type="term" value="C:nucleus"/>
    <property type="evidence" value="ECO:0007669"/>
    <property type="project" value="TreeGrafter"/>
</dbReference>
<dbReference type="Proteomes" id="UP000759131">
    <property type="component" value="Unassembled WGS sequence"/>
</dbReference>
<dbReference type="InterPro" id="IPR029063">
    <property type="entry name" value="SAM-dependent_MTases_sf"/>
</dbReference>
<keyword evidence="5" id="KW-0949">S-adenosyl-L-methionine</keyword>
<dbReference type="GO" id="GO:0035498">
    <property type="term" value="P:carnosine metabolic process"/>
    <property type="evidence" value="ECO:0007669"/>
    <property type="project" value="TreeGrafter"/>
</dbReference>
<dbReference type="GO" id="GO:0030735">
    <property type="term" value="F:carnosine N-methyltransferase activity"/>
    <property type="evidence" value="ECO:0007669"/>
    <property type="project" value="UniProtKB-EC"/>
</dbReference>
<feature type="region of interest" description="Disordered" evidence="6">
    <location>
        <begin position="132"/>
        <end position="152"/>
    </location>
</feature>
<sequence length="351" mass="40255">MDPRIKSAVKDTMNEKKRMSDTSDGTTDGTSDGPTDERRREVAKCPEVDVIQERQHFYHIVNSFKSYKLNGFKRMSKMYRYLDSLPQRHQQLLANYRQHLEDVCKAIDSNHKVIELIVEDISNLFENIDYTTPDPQSGDQWDSKSTKPQEPLDTDKVNSVFKQLVREWTDVGANERKTCFEPILNSIEEHFGECGDRSGVQVLVPGAGLGRLPYEIARRGFSCQGNEYSLFMLFTSNFLLNKCKQRLVHTFYPWAQHFTNNMRSADQLTAVRFPDANPSDLPANCDFSMAAGNFIEIYTEPSTWDCVSTSFFIDTANNVIDYIQTISTILKPGGIWVNIGPLLWHNSKFLF</sequence>
<evidence type="ECO:0000256" key="2">
    <source>
        <dbReference type="ARBA" id="ARBA00012003"/>
    </source>
</evidence>
<accession>A0A7R9KSB9</accession>
<evidence type="ECO:0000256" key="1">
    <source>
        <dbReference type="ARBA" id="ARBA00010086"/>
    </source>
</evidence>
<name>A0A7R9KSB9_9ACAR</name>
<dbReference type="SUPFAM" id="SSF53335">
    <property type="entry name" value="S-adenosyl-L-methionine-dependent methyltransferases"/>
    <property type="match status" value="1"/>
</dbReference>
<keyword evidence="3" id="KW-0489">Methyltransferase</keyword>
<dbReference type="PANTHER" id="PTHR12303:SF6">
    <property type="entry name" value="CARNOSINE N-METHYLTRANSFERASE"/>
    <property type="match status" value="1"/>
</dbReference>
<dbReference type="OrthoDB" id="978at2759"/>
<proteinExistence type="inferred from homology"/>
<dbReference type="Pfam" id="PF07942">
    <property type="entry name" value="CARME"/>
    <property type="match status" value="1"/>
</dbReference>
<dbReference type="EMBL" id="CAJPIZ010004615">
    <property type="protein sequence ID" value="CAG2107723.1"/>
    <property type="molecule type" value="Genomic_DNA"/>
</dbReference>
<feature type="compositionally biased region" description="Low complexity" evidence="6">
    <location>
        <begin position="22"/>
        <end position="33"/>
    </location>
</feature>
<reference evidence="7" key="1">
    <citation type="submission" date="2020-11" db="EMBL/GenBank/DDBJ databases">
        <authorList>
            <person name="Tran Van P."/>
        </authorList>
    </citation>
    <scope>NUCLEOTIDE SEQUENCE</scope>
</reference>
<comment type="similarity">
    <text evidence="1">Belongs to the carnosine N-methyltransferase family.</text>
</comment>
<keyword evidence="4" id="KW-0808">Transferase</keyword>
<dbReference type="GO" id="GO:0005829">
    <property type="term" value="C:cytosol"/>
    <property type="evidence" value="ECO:0007669"/>
    <property type="project" value="TreeGrafter"/>
</dbReference>
<gene>
    <name evidence="7" type="ORF">OSB1V03_LOCUS7723</name>
</gene>
<dbReference type="AlphaFoldDB" id="A0A7R9KSB9"/>